<comment type="caution">
    <text evidence="1">The sequence shown here is derived from an EMBL/GenBank/DDBJ whole genome shotgun (WGS) entry which is preliminary data.</text>
</comment>
<dbReference type="RefSeq" id="WP_126919675.1">
    <property type="nucleotide sequence ID" value="NZ_ML133687.1"/>
</dbReference>
<gene>
    <name evidence="1" type="ORF">EFQ99_05675</name>
</gene>
<evidence type="ECO:0000313" key="1">
    <source>
        <dbReference type="EMBL" id="RUM25795.1"/>
    </source>
</evidence>
<keyword evidence="2" id="KW-1185">Reference proteome</keyword>
<dbReference type="OrthoDB" id="8372145at2"/>
<dbReference type="EMBL" id="RJTH01000002">
    <property type="protein sequence ID" value="RUM25795.1"/>
    <property type="molecule type" value="Genomic_DNA"/>
</dbReference>
<proteinExistence type="predicted"/>
<evidence type="ECO:0008006" key="3">
    <source>
        <dbReference type="Google" id="ProtNLM"/>
    </source>
</evidence>
<sequence>MSYDIVSASLNAQDKSGRIEVRSGAETKTIVVSRRALLSIASPPRATEDRLLQHIDAFCEIATSRFGSQEMSGGTVLITANDVWQWRHAWQSSDVAAEAHATPRLVLV</sequence>
<reference evidence="2" key="1">
    <citation type="submission" date="2018-11" db="EMBL/GenBank/DDBJ databases">
        <title>Rhizobium chutanense sp. nov., isolated from root nodules of Phaseolus vulgaris in China.</title>
        <authorList>
            <person name="Huo Y."/>
        </authorList>
    </citation>
    <scope>NUCLEOTIDE SEQUENCE [LARGE SCALE GENOMIC DNA]</scope>
    <source>
        <strain evidence="2">CCBAU 65647</strain>
    </source>
</reference>
<name>A0A432PPD7_9HYPH</name>
<evidence type="ECO:0000313" key="2">
    <source>
        <dbReference type="Proteomes" id="UP000278823"/>
    </source>
</evidence>
<protein>
    <recommendedName>
        <fullName evidence="3">DUF1488 family protein</fullName>
    </recommendedName>
</protein>
<dbReference type="AlphaFoldDB" id="A0A432PPD7"/>
<dbReference type="Proteomes" id="UP000278823">
    <property type="component" value="Unassembled WGS sequence"/>
</dbReference>
<organism evidence="1 2">
    <name type="scientific">Rhizobium vallis</name>
    <dbReference type="NCBI Taxonomy" id="634290"/>
    <lineage>
        <taxon>Bacteria</taxon>
        <taxon>Pseudomonadati</taxon>
        <taxon>Pseudomonadota</taxon>
        <taxon>Alphaproteobacteria</taxon>
        <taxon>Hyphomicrobiales</taxon>
        <taxon>Rhizobiaceae</taxon>
        <taxon>Rhizobium/Agrobacterium group</taxon>
        <taxon>Rhizobium</taxon>
    </lineage>
</organism>
<accession>A0A432PPD7</accession>